<comment type="caution">
    <text evidence="4">The sequence shown here is derived from an EMBL/GenBank/DDBJ whole genome shotgun (WGS) entry which is preliminary data.</text>
</comment>
<dbReference type="Proteomes" id="UP001276564">
    <property type="component" value="Unassembled WGS sequence"/>
</dbReference>
<protein>
    <submittedName>
        <fullName evidence="4">YcnI family protein</fullName>
    </submittedName>
</protein>
<dbReference type="InterPro" id="IPR038507">
    <property type="entry name" value="YcnI-like_sf"/>
</dbReference>
<feature type="signal peptide" evidence="2">
    <location>
        <begin position="1"/>
        <end position="21"/>
    </location>
</feature>
<feature type="region of interest" description="Disordered" evidence="1">
    <location>
        <begin position="154"/>
        <end position="173"/>
    </location>
</feature>
<proteinExistence type="predicted"/>
<organism evidence="4 5">
    <name type="scientific">Mesorhizobium abyssinicae</name>
    <dbReference type="NCBI Taxonomy" id="1209958"/>
    <lineage>
        <taxon>Bacteria</taxon>
        <taxon>Pseudomonadati</taxon>
        <taxon>Pseudomonadota</taxon>
        <taxon>Alphaproteobacteria</taxon>
        <taxon>Hyphomicrobiales</taxon>
        <taxon>Phyllobacteriaceae</taxon>
        <taxon>Mesorhizobium</taxon>
    </lineage>
</organism>
<keyword evidence="2" id="KW-0732">Signal</keyword>
<evidence type="ECO:0000259" key="3">
    <source>
        <dbReference type="Pfam" id="PF07987"/>
    </source>
</evidence>
<evidence type="ECO:0000256" key="2">
    <source>
        <dbReference type="SAM" id="SignalP"/>
    </source>
</evidence>
<feature type="domain" description="YncI copper-binding" evidence="3">
    <location>
        <begin position="22"/>
        <end position="169"/>
    </location>
</feature>
<dbReference type="CDD" id="cd08545">
    <property type="entry name" value="YcnI_like"/>
    <property type="match status" value="1"/>
</dbReference>
<accession>A0ABU5AQL2</accession>
<dbReference type="Pfam" id="PF07987">
    <property type="entry name" value="DUF1775"/>
    <property type="match status" value="1"/>
</dbReference>
<gene>
    <name evidence="4" type="ORF">RFM23_18295</name>
</gene>
<name>A0ABU5AQL2_9HYPH</name>
<dbReference type="InterPro" id="IPR012533">
    <property type="entry name" value="YcnI-copper_dom"/>
</dbReference>
<dbReference type="EMBL" id="JAVIIP010000009">
    <property type="protein sequence ID" value="MDX8539573.1"/>
    <property type="molecule type" value="Genomic_DNA"/>
</dbReference>
<evidence type="ECO:0000313" key="4">
    <source>
        <dbReference type="EMBL" id="MDX8539573.1"/>
    </source>
</evidence>
<reference evidence="4 5" key="1">
    <citation type="submission" date="2023-08" db="EMBL/GenBank/DDBJ databases">
        <title>Implementing the SeqCode for naming new Mesorhizobium species isolated from Vachellia karroo root nodules.</title>
        <authorList>
            <person name="Van Lill M."/>
        </authorList>
    </citation>
    <scope>NUCLEOTIDE SEQUENCE [LARGE SCALE GENOMIC DNA]</scope>
    <source>
        <strain evidence="4 5">VK4B</strain>
    </source>
</reference>
<dbReference type="RefSeq" id="WP_292100301.1">
    <property type="nucleotide sequence ID" value="NZ_JAVIIO010000014.1"/>
</dbReference>
<feature type="chain" id="PRO_5045844053" evidence="2">
    <location>
        <begin position="22"/>
        <end position="173"/>
    </location>
</feature>
<sequence length="173" mass="18837">MNKYLLTAGVLFALGTNVALAHVTLETQEAPVGSTYKAVLRLPHGCEGKATTAVRVQIPEGVISVKPMPKPGWTLQTKKGKYEKSYQLYGETLTTGVKEVDWSGGNLPDEFYDEFVFRANLTADLPVGQMLYFPVVQECDGGAAARWIEIPAAGQEEDELENPAPGIKLLPKK</sequence>
<dbReference type="Gene3D" id="2.60.40.2230">
    <property type="entry name" value="Uncharacterised protein YcnI-like PF07987, DUF1775"/>
    <property type="match status" value="1"/>
</dbReference>
<evidence type="ECO:0000313" key="5">
    <source>
        <dbReference type="Proteomes" id="UP001276564"/>
    </source>
</evidence>
<evidence type="ECO:0000256" key="1">
    <source>
        <dbReference type="SAM" id="MobiDB-lite"/>
    </source>
</evidence>
<keyword evidence="5" id="KW-1185">Reference proteome</keyword>